<protein>
    <submittedName>
        <fullName evidence="7">Putative flippase GtrA</fullName>
    </submittedName>
</protein>
<feature type="transmembrane region" description="Helical" evidence="5">
    <location>
        <begin position="66"/>
        <end position="85"/>
    </location>
</feature>
<reference evidence="7 8" key="1">
    <citation type="submission" date="2018-05" db="EMBL/GenBank/DDBJ databases">
        <title>Genomic Encyclopedia of Type Strains, Phase IV (KMG-IV): sequencing the most valuable type-strain genomes for metagenomic binning, comparative biology and taxonomic classification.</title>
        <authorList>
            <person name="Goeker M."/>
        </authorList>
    </citation>
    <scope>NUCLEOTIDE SEQUENCE [LARGE SCALE GENOMIC DNA]</scope>
    <source>
        <strain evidence="7 8">DSM 3183</strain>
    </source>
</reference>
<comment type="subcellular location">
    <subcellularLocation>
        <location evidence="1">Membrane</location>
        <topology evidence="1">Multi-pass membrane protein</topology>
    </subcellularLocation>
</comment>
<sequence>MTRTPIRYLTIGAGCAVLNNAILIGADFSGLHYTAATALTFVTTVPLAYAAHALWTFNARLSWRGLARFVAGSLSSLMAAGLTIAALCGGLALPMVLAAPLATAVMVLYNFFMARWAVTPTRCPEG</sequence>
<evidence type="ECO:0000256" key="4">
    <source>
        <dbReference type="ARBA" id="ARBA00023136"/>
    </source>
</evidence>
<accession>A0A2V3V8L6</accession>
<comment type="caution">
    <text evidence="7">The sequence shown here is derived from an EMBL/GenBank/DDBJ whole genome shotgun (WGS) entry which is preliminary data.</text>
</comment>
<keyword evidence="2 5" id="KW-0812">Transmembrane</keyword>
<evidence type="ECO:0000313" key="8">
    <source>
        <dbReference type="Proteomes" id="UP000248014"/>
    </source>
</evidence>
<dbReference type="InterPro" id="IPR007267">
    <property type="entry name" value="GtrA_DPMS_TM"/>
</dbReference>
<evidence type="ECO:0000313" key="7">
    <source>
        <dbReference type="EMBL" id="PXW78172.1"/>
    </source>
</evidence>
<dbReference type="GO" id="GO:0000271">
    <property type="term" value="P:polysaccharide biosynthetic process"/>
    <property type="evidence" value="ECO:0007669"/>
    <property type="project" value="InterPro"/>
</dbReference>
<evidence type="ECO:0000256" key="1">
    <source>
        <dbReference type="ARBA" id="ARBA00004141"/>
    </source>
</evidence>
<dbReference type="GO" id="GO:0016020">
    <property type="term" value="C:membrane"/>
    <property type="evidence" value="ECO:0007669"/>
    <property type="project" value="UniProtKB-SubCell"/>
</dbReference>
<keyword evidence="4 5" id="KW-0472">Membrane</keyword>
<dbReference type="RefSeq" id="WP_167398429.1">
    <property type="nucleotide sequence ID" value="NZ_QJJM01000003.1"/>
</dbReference>
<feature type="transmembrane region" description="Helical" evidence="5">
    <location>
        <begin position="7"/>
        <end position="26"/>
    </location>
</feature>
<proteinExistence type="predicted"/>
<evidence type="ECO:0000256" key="2">
    <source>
        <dbReference type="ARBA" id="ARBA00022692"/>
    </source>
</evidence>
<feature type="transmembrane region" description="Helical" evidence="5">
    <location>
        <begin position="32"/>
        <end position="54"/>
    </location>
</feature>
<feature type="domain" description="GtrA/DPMS transmembrane" evidence="6">
    <location>
        <begin position="7"/>
        <end position="118"/>
    </location>
</feature>
<evidence type="ECO:0000256" key="5">
    <source>
        <dbReference type="SAM" id="Phobius"/>
    </source>
</evidence>
<feature type="transmembrane region" description="Helical" evidence="5">
    <location>
        <begin position="91"/>
        <end position="112"/>
    </location>
</feature>
<keyword evidence="3 5" id="KW-1133">Transmembrane helix</keyword>
<evidence type="ECO:0000256" key="3">
    <source>
        <dbReference type="ARBA" id="ARBA00022989"/>
    </source>
</evidence>
<dbReference type="Pfam" id="PF04138">
    <property type="entry name" value="GtrA_DPMS_TM"/>
    <property type="match status" value="1"/>
</dbReference>
<dbReference type="EMBL" id="QJJM01000003">
    <property type="protein sequence ID" value="PXW78172.1"/>
    <property type="molecule type" value="Genomic_DNA"/>
</dbReference>
<dbReference type="AlphaFoldDB" id="A0A2V3V8L6"/>
<gene>
    <name evidence="7" type="ORF">C7451_103280</name>
</gene>
<evidence type="ECO:0000259" key="6">
    <source>
        <dbReference type="Pfam" id="PF04138"/>
    </source>
</evidence>
<keyword evidence="8" id="KW-1185">Reference proteome</keyword>
<organism evidence="7 8">
    <name type="scientific">Blastomonas natatoria</name>
    <dbReference type="NCBI Taxonomy" id="34015"/>
    <lineage>
        <taxon>Bacteria</taxon>
        <taxon>Pseudomonadati</taxon>
        <taxon>Pseudomonadota</taxon>
        <taxon>Alphaproteobacteria</taxon>
        <taxon>Sphingomonadales</taxon>
        <taxon>Sphingomonadaceae</taxon>
        <taxon>Blastomonas</taxon>
    </lineage>
</organism>
<dbReference type="Proteomes" id="UP000248014">
    <property type="component" value="Unassembled WGS sequence"/>
</dbReference>
<name>A0A2V3V8L6_9SPHN</name>